<evidence type="ECO:0000256" key="1">
    <source>
        <dbReference type="SAM" id="MobiDB-lite"/>
    </source>
</evidence>
<dbReference type="InterPro" id="IPR032675">
    <property type="entry name" value="LRR_dom_sf"/>
</dbReference>
<dbReference type="AlphaFoldDB" id="A0A0W0EWQ2"/>
<protein>
    <submittedName>
        <fullName evidence="2">Uncharacterized protein</fullName>
    </submittedName>
</protein>
<accession>A0A0W0EWQ2</accession>
<dbReference type="Proteomes" id="UP000054988">
    <property type="component" value="Unassembled WGS sequence"/>
</dbReference>
<feature type="region of interest" description="Disordered" evidence="1">
    <location>
        <begin position="301"/>
        <end position="322"/>
    </location>
</feature>
<comment type="caution">
    <text evidence="2">The sequence shown here is derived from an EMBL/GenBank/DDBJ whole genome shotgun (WGS) entry which is preliminary data.</text>
</comment>
<evidence type="ECO:0000313" key="3">
    <source>
        <dbReference type="Proteomes" id="UP000054988"/>
    </source>
</evidence>
<reference evidence="2 3" key="1">
    <citation type="submission" date="2015-12" db="EMBL/GenBank/DDBJ databases">
        <title>Draft genome sequence of Moniliophthora roreri, the causal agent of frosty pod rot of cacao.</title>
        <authorList>
            <person name="Aime M.C."/>
            <person name="Diaz-Valderrama J.R."/>
            <person name="Kijpornyongpan T."/>
            <person name="Phillips-Mora W."/>
        </authorList>
    </citation>
    <scope>NUCLEOTIDE SEQUENCE [LARGE SCALE GENOMIC DNA]</scope>
    <source>
        <strain evidence="2 3">MCA 2952</strain>
    </source>
</reference>
<gene>
    <name evidence="2" type="ORF">WG66_18945</name>
</gene>
<evidence type="ECO:0000313" key="2">
    <source>
        <dbReference type="EMBL" id="KTB28493.1"/>
    </source>
</evidence>
<dbReference type="EMBL" id="LATX01002472">
    <property type="protein sequence ID" value="KTB28493.1"/>
    <property type="molecule type" value="Genomic_DNA"/>
</dbReference>
<sequence length="574" mass="65352">MSFEAQRRIYDRADPRFDFILRSGRTVSPSDWAFARGILEENESLTQHHENALQILKENHRTISSLFAPIRKVPPEVLSYIFAHFIGKNRFGPTEKDWESNASKLGGVCSYWRSVSLTTPRLWAKLEVIIDFSVSFDAFVLQDLKRHIERANHALDLTLTLEDEDDSENDNVIESLFLPSGEWRSLCLTVGVGCEQTAITILHNHLAEKLKLQSLELDLENATSDEGRVILNAFVSRSSLLRQIHLPASDSYLEPDNLGLYVPLLSRLTHLFIDNTTETILSLLEHCSGLVFAHFVVPSSRDADDSSERDDNDQNDNGTSRKMHRMLHLQDLAIEVPSTGIKGVKYPLQGAAQILQVITCPELQSLSLISDAGTNQSVSGPKKKISLLRSLHDFLERSQTLLLRLRVECIPFSDEEIISLLRTTPSLTQLTILETPRRGYPDEESHPESMYLLPRLRDLRIAIEWELNDDKFVDLVKSRLIESQPPFVPNPLSRLQSFYLKALNGDGGPEHVWFAETLRELKKERDLAVRFVSFKTIFQTQKGRRISKKVESVKIGHGEDDDHSDSEDSFHDFY</sequence>
<feature type="region of interest" description="Disordered" evidence="1">
    <location>
        <begin position="549"/>
        <end position="574"/>
    </location>
</feature>
<proteinExistence type="predicted"/>
<dbReference type="Gene3D" id="3.80.10.10">
    <property type="entry name" value="Ribonuclease Inhibitor"/>
    <property type="match status" value="1"/>
</dbReference>
<organism evidence="2 3">
    <name type="scientific">Moniliophthora roreri</name>
    <name type="common">Frosty pod rot fungus</name>
    <name type="synonym">Monilia roreri</name>
    <dbReference type="NCBI Taxonomy" id="221103"/>
    <lineage>
        <taxon>Eukaryota</taxon>
        <taxon>Fungi</taxon>
        <taxon>Dikarya</taxon>
        <taxon>Basidiomycota</taxon>
        <taxon>Agaricomycotina</taxon>
        <taxon>Agaricomycetes</taxon>
        <taxon>Agaricomycetidae</taxon>
        <taxon>Agaricales</taxon>
        <taxon>Marasmiineae</taxon>
        <taxon>Marasmiaceae</taxon>
        <taxon>Moniliophthora</taxon>
    </lineage>
</organism>
<name>A0A0W0EWQ2_MONRR</name>